<dbReference type="InterPro" id="IPR052199">
    <property type="entry name" value="MIPS"/>
</dbReference>
<dbReference type="Proteomes" id="UP001589894">
    <property type="component" value="Unassembled WGS sequence"/>
</dbReference>
<evidence type="ECO:0008006" key="4">
    <source>
        <dbReference type="Google" id="ProtNLM"/>
    </source>
</evidence>
<organism evidence="2 3">
    <name type="scientific">Plantactinospora siamensis</name>
    <dbReference type="NCBI Taxonomy" id="555372"/>
    <lineage>
        <taxon>Bacteria</taxon>
        <taxon>Bacillati</taxon>
        <taxon>Actinomycetota</taxon>
        <taxon>Actinomycetes</taxon>
        <taxon>Micromonosporales</taxon>
        <taxon>Micromonosporaceae</taxon>
        <taxon>Plantactinospora</taxon>
    </lineage>
</organism>
<dbReference type="Gene3D" id="3.40.50.720">
    <property type="entry name" value="NAD(P)-binding Rossmann-like Domain"/>
    <property type="match status" value="2"/>
</dbReference>
<gene>
    <name evidence="2" type="ORF">ACFFHU_00755</name>
</gene>
<dbReference type="PANTHER" id="PTHR43125:SF1">
    <property type="entry name" value="INOSITOL-3-PHOSPHATE SYNTHASE"/>
    <property type="match status" value="1"/>
</dbReference>
<dbReference type="PANTHER" id="PTHR43125">
    <property type="entry name" value="INOSITOL-3-PHOSPHATE SYNTHASE"/>
    <property type="match status" value="1"/>
</dbReference>
<dbReference type="RefSeq" id="WP_377334597.1">
    <property type="nucleotide sequence ID" value="NZ_JBHLUE010000001.1"/>
</dbReference>
<proteinExistence type="predicted"/>
<protein>
    <recommendedName>
        <fullName evidence="4">Myo-inositol-1-phosphate synthase</fullName>
    </recommendedName>
</protein>
<accession>A0ABV6NPK4</accession>
<evidence type="ECO:0000256" key="1">
    <source>
        <dbReference type="SAM" id="MobiDB-lite"/>
    </source>
</evidence>
<evidence type="ECO:0000313" key="3">
    <source>
        <dbReference type="Proteomes" id="UP001589894"/>
    </source>
</evidence>
<evidence type="ECO:0000313" key="2">
    <source>
        <dbReference type="EMBL" id="MFC0562709.1"/>
    </source>
</evidence>
<dbReference type="InterPro" id="IPR036291">
    <property type="entry name" value="NAD(P)-bd_dom_sf"/>
</dbReference>
<name>A0ABV6NPK4_9ACTN</name>
<comment type="caution">
    <text evidence="2">The sequence shown here is derived from an EMBL/GenBank/DDBJ whole genome shotgun (WGS) entry which is preliminary data.</text>
</comment>
<keyword evidence="3" id="KW-1185">Reference proteome</keyword>
<feature type="region of interest" description="Disordered" evidence="1">
    <location>
        <begin position="206"/>
        <end position="246"/>
    </location>
</feature>
<feature type="compositionally biased region" description="Basic and acidic residues" evidence="1">
    <location>
        <begin position="232"/>
        <end position="246"/>
    </location>
</feature>
<sequence>MIEAVRVAVAGVGNNTSALVQGIAYYRQSGALVGLSRPVIDGVGVGDVEFVAAFATSPGKIGKDLTEAIFLAPNNFPRLDCELPPAGVPVTEGLRDGDGIDRVAAKLAGADVLLYSAPSGRPATALAYAEAARRAGVAFVNTTSDAVARDPECLARFTAAGVPLLGDDLASQFGTSVLHDALLRLLAERGLSLVSSYQVLWAAPQPPPPGGPVSAAMSPRPPRCSSRRRARRSEARGGREWARLRR</sequence>
<dbReference type="SUPFAM" id="SSF51735">
    <property type="entry name" value="NAD(P)-binding Rossmann-fold domains"/>
    <property type="match status" value="1"/>
</dbReference>
<reference evidence="2 3" key="1">
    <citation type="submission" date="2024-09" db="EMBL/GenBank/DDBJ databases">
        <authorList>
            <person name="Sun Q."/>
            <person name="Mori K."/>
        </authorList>
    </citation>
    <scope>NUCLEOTIDE SEQUENCE [LARGE SCALE GENOMIC DNA]</scope>
    <source>
        <strain evidence="2 3">TBRC 2205</strain>
    </source>
</reference>
<dbReference type="EMBL" id="JBHLUE010000001">
    <property type="protein sequence ID" value="MFC0562709.1"/>
    <property type="molecule type" value="Genomic_DNA"/>
</dbReference>